<evidence type="ECO:0000256" key="1">
    <source>
        <dbReference type="ARBA" id="ARBA00004496"/>
    </source>
</evidence>
<dbReference type="InterPro" id="IPR014729">
    <property type="entry name" value="Rossmann-like_a/b/a_fold"/>
</dbReference>
<dbReference type="GO" id="GO:0002161">
    <property type="term" value="F:aminoacyl-tRNA deacylase activity"/>
    <property type="evidence" value="ECO:0007669"/>
    <property type="project" value="InterPro"/>
</dbReference>
<dbReference type="PROSITE" id="PS00178">
    <property type="entry name" value="AA_TRNA_LIGASE_I"/>
    <property type="match status" value="1"/>
</dbReference>
<dbReference type="EMBL" id="CP001399">
    <property type="protein sequence ID" value="ACP35419.1"/>
    <property type="molecule type" value="Genomic_DNA"/>
</dbReference>
<dbReference type="FunFam" id="1.10.730.10:FF:000033">
    <property type="entry name" value="Valine--tRNA ligase"/>
    <property type="match status" value="1"/>
</dbReference>
<dbReference type="PRINTS" id="PR00986">
    <property type="entry name" value="TRNASYNTHVAL"/>
</dbReference>
<dbReference type="InterPro" id="IPR033705">
    <property type="entry name" value="Anticodon_Ia_Val"/>
</dbReference>
<evidence type="ECO:0000313" key="17">
    <source>
        <dbReference type="EMBL" id="ACP35419.1"/>
    </source>
</evidence>
<dbReference type="CDD" id="cd07962">
    <property type="entry name" value="Anticodon_Ia_Val"/>
    <property type="match status" value="1"/>
</dbReference>
<comment type="subcellular location">
    <subcellularLocation>
        <location evidence="1">Cytoplasm</location>
    </subcellularLocation>
</comment>
<evidence type="ECO:0000256" key="7">
    <source>
        <dbReference type="ARBA" id="ARBA00022917"/>
    </source>
</evidence>
<dbReference type="NCBIfam" id="NF009687">
    <property type="entry name" value="PRK13208.1"/>
    <property type="match status" value="1"/>
</dbReference>
<dbReference type="InterPro" id="IPR009008">
    <property type="entry name" value="Val/Leu/Ile-tRNA-synth_edit"/>
</dbReference>
<keyword evidence="4 14" id="KW-0436">Ligase</keyword>
<dbReference type="SUPFAM" id="SSF47323">
    <property type="entry name" value="Anticodon-binding domain of a subclass of class I aminoacyl-tRNA synthetases"/>
    <property type="match status" value="1"/>
</dbReference>
<dbReference type="GO" id="GO:0006438">
    <property type="term" value="P:valyl-tRNA aminoacylation"/>
    <property type="evidence" value="ECO:0007669"/>
    <property type="project" value="UniProtKB-UniRule"/>
</dbReference>
<dbReference type="SUPFAM" id="SSF52374">
    <property type="entry name" value="Nucleotidylyl transferase"/>
    <property type="match status" value="1"/>
</dbReference>
<comment type="similarity">
    <text evidence="12">Belongs to the class-I aminoacyl-tRNA synthetase family. ValS type 2 subfamily.</text>
</comment>
<evidence type="ECO:0000256" key="8">
    <source>
        <dbReference type="ARBA" id="ARBA00023146"/>
    </source>
</evidence>
<protein>
    <recommendedName>
        <fullName evidence="9 13">Valine--tRNA ligase</fullName>
        <ecNumber evidence="2 13">6.1.1.9</ecNumber>
    </recommendedName>
</protein>
<dbReference type="EC" id="6.1.1.9" evidence="2 13"/>
<dbReference type="GeneID" id="7807548"/>
<dbReference type="SUPFAM" id="SSF50677">
    <property type="entry name" value="ValRS/IleRS/LeuRS editing domain"/>
    <property type="match status" value="1"/>
</dbReference>
<dbReference type="InterPro" id="IPR009080">
    <property type="entry name" value="tRNAsynth_Ia_anticodon-bd"/>
</dbReference>
<dbReference type="CDD" id="cd00817">
    <property type="entry name" value="ValRS_core"/>
    <property type="match status" value="1"/>
</dbReference>
<evidence type="ECO:0000256" key="2">
    <source>
        <dbReference type="ARBA" id="ARBA00013169"/>
    </source>
</evidence>
<dbReference type="Pfam" id="PF08264">
    <property type="entry name" value="Anticodon_1"/>
    <property type="match status" value="1"/>
</dbReference>
<evidence type="ECO:0000256" key="10">
    <source>
        <dbReference type="ARBA" id="ARBA00047552"/>
    </source>
</evidence>
<dbReference type="Gene3D" id="3.40.50.620">
    <property type="entry name" value="HUPs"/>
    <property type="match status" value="2"/>
</dbReference>
<proteinExistence type="inferred from homology"/>
<dbReference type="PANTHER" id="PTHR11946">
    <property type="entry name" value="VALYL-TRNA SYNTHETASES"/>
    <property type="match status" value="1"/>
</dbReference>
<dbReference type="RefSeq" id="WP_012713676.1">
    <property type="nucleotide sequence ID" value="NC_012589.1"/>
</dbReference>
<evidence type="ECO:0000256" key="11">
    <source>
        <dbReference type="ARBA" id="ARBA00055630"/>
    </source>
</evidence>
<reference evidence="17 18" key="1">
    <citation type="journal article" date="2009" name="Proc. Natl. Acad. Sci. U.S.A.">
        <title>Biogeography of the Sulfolobus islandicus pan-genome.</title>
        <authorList>
            <person name="Reno M.L."/>
            <person name="Held N.L."/>
            <person name="Fields C.J."/>
            <person name="Burke P.V."/>
            <person name="Whitaker R.J."/>
        </authorList>
    </citation>
    <scope>NUCLEOTIDE SEQUENCE [LARGE SCALE GENOMIC DNA]</scope>
    <source>
        <strain evidence="18">L.S.2.15 / Lassen #1</strain>
    </source>
</reference>
<evidence type="ECO:0000313" key="18">
    <source>
        <dbReference type="Proteomes" id="UP000001747"/>
    </source>
</evidence>
<dbReference type="InterPro" id="IPR002300">
    <property type="entry name" value="aa-tRNA-synth_Ia"/>
</dbReference>
<evidence type="ECO:0000256" key="5">
    <source>
        <dbReference type="ARBA" id="ARBA00022741"/>
    </source>
</evidence>
<dbReference type="GO" id="GO:0005829">
    <property type="term" value="C:cytosol"/>
    <property type="evidence" value="ECO:0007669"/>
    <property type="project" value="TreeGrafter"/>
</dbReference>
<dbReference type="Proteomes" id="UP000001747">
    <property type="component" value="Chromosome"/>
</dbReference>
<feature type="domain" description="Methionyl/Valyl/Leucyl/Isoleucyl-tRNA synthetase anticodon-binding" evidence="16">
    <location>
        <begin position="651"/>
        <end position="794"/>
    </location>
</feature>
<keyword evidence="3" id="KW-0963">Cytoplasm</keyword>
<comment type="catalytic activity">
    <reaction evidence="10">
        <text>tRNA(Val) + L-valine + ATP = L-valyl-tRNA(Val) + AMP + diphosphate</text>
        <dbReference type="Rhea" id="RHEA:10704"/>
        <dbReference type="Rhea" id="RHEA-COMP:9672"/>
        <dbReference type="Rhea" id="RHEA-COMP:9708"/>
        <dbReference type="ChEBI" id="CHEBI:30616"/>
        <dbReference type="ChEBI" id="CHEBI:33019"/>
        <dbReference type="ChEBI" id="CHEBI:57762"/>
        <dbReference type="ChEBI" id="CHEBI:78442"/>
        <dbReference type="ChEBI" id="CHEBI:78537"/>
        <dbReference type="ChEBI" id="CHEBI:456215"/>
        <dbReference type="EC" id="6.1.1.9"/>
    </reaction>
</comment>
<dbReference type="InterPro" id="IPR013155">
    <property type="entry name" value="M/V/L/I-tRNA-synth_anticd-bd"/>
</dbReference>
<organism evidence="17 18">
    <name type="scientific">Saccharolobus islandicus (strain L.S.2.15 / Lassen #1)</name>
    <name type="common">Sulfolobus islandicus</name>
    <dbReference type="NCBI Taxonomy" id="429572"/>
    <lineage>
        <taxon>Archaea</taxon>
        <taxon>Thermoproteota</taxon>
        <taxon>Thermoprotei</taxon>
        <taxon>Sulfolobales</taxon>
        <taxon>Sulfolobaceae</taxon>
        <taxon>Saccharolobus</taxon>
    </lineage>
</organism>
<dbReference type="NCBIfam" id="TIGR00422">
    <property type="entry name" value="valS"/>
    <property type="match status" value="1"/>
</dbReference>
<gene>
    <name evidence="17" type="ordered locus">LS215_1411</name>
</gene>
<evidence type="ECO:0000256" key="14">
    <source>
        <dbReference type="RuleBase" id="RU363035"/>
    </source>
</evidence>
<dbReference type="GO" id="GO:0005524">
    <property type="term" value="F:ATP binding"/>
    <property type="evidence" value="ECO:0007669"/>
    <property type="project" value="UniProtKB-KW"/>
</dbReference>
<evidence type="ECO:0000256" key="9">
    <source>
        <dbReference type="ARBA" id="ARBA00024407"/>
    </source>
</evidence>
<feature type="domain" description="Aminoacyl-tRNA synthetase class Ia" evidence="15">
    <location>
        <begin position="53"/>
        <end position="608"/>
    </location>
</feature>
<name>C3MPV6_SACI2</name>
<dbReference type="HOGENOM" id="CLU_001493_0_2_2"/>
<accession>C3MPV6</accession>
<evidence type="ECO:0000256" key="13">
    <source>
        <dbReference type="NCBIfam" id="TIGR00422"/>
    </source>
</evidence>
<keyword evidence="7 14" id="KW-0648">Protein biosynthesis</keyword>
<dbReference type="AlphaFoldDB" id="C3MPV6"/>
<keyword evidence="5 14" id="KW-0547">Nucleotide-binding</keyword>
<keyword evidence="8 14" id="KW-0030">Aminoacyl-tRNA synthetase</keyword>
<keyword evidence="6 14" id="KW-0067">ATP-binding</keyword>
<dbReference type="KEGG" id="sis:LS215_1411"/>
<evidence type="ECO:0000259" key="16">
    <source>
        <dbReference type="Pfam" id="PF08264"/>
    </source>
</evidence>
<comment type="function">
    <text evidence="11">Catalyzes the attachment of valine to tRNA(Val). As ValRS can inadvertently accommodate and process structurally similar amino acids such as threonine, to avoid such errors, it has a 'posttransfer' editing activity that hydrolyzes mischarged Thr-tRNA(Val) in a tRNA-dependent manner.</text>
</comment>
<dbReference type="InterPro" id="IPR001412">
    <property type="entry name" value="aa-tRNA-synth_I_CS"/>
</dbReference>
<dbReference type="GO" id="GO:0004832">
    <property type="term" value="F:valine-tRNA ligase activity"/>
    <property type="evidence" value="ECO:0007669"/>
    <property type="project" value="UniProtKB-UniRule"/>
</dbReference>
<evidence type="ECO:0000256" key="6">
    <source>
        <dbReference type="ARBA" id="ARBA00022840"/>
    </source>
</evidence>
<dbReference type="InterPro" id="IPR002303">
    <property type="entry name" value="Valyl-tRNA_ligase"/>
</dbReference>
<dbReference type="Gene3D" id="1.10.730.10">
    <property type="entry name" value="Isoleucyl-tRNA Synthetase, Domain 1"/>
    <property type="match status" value="1"/>
</dbReference>
<evidence type="ECO:0000256" key="3">
    <source>
        <dbReference type="ARBA" id="ARBA00022490"/>
    </source>
</evidence>
<evidence type="ECO:0000256" key="12">
    <source>
        <dbReference type="ARBA" id="ARBA00061452"/>
    </source>
</evidence>
<dbReference type="Pfam" id="PF00133">
    <property type="entry name" value="tRNA-synt_1"/>
    <property type="match status" value="1"/>
</dbReference>
<evidence type="ECO:0000256" key="4">
    <source>
        <dbReference type="ARBA" id="ARBA00022598"/>
    </source>
</evidence>
<dbReference type="FunFam" id="3.40.50.620:FF:000192">
    <property type="entry name" value="Valine--tRNA ligase"/>
    <property type="match status" value="1"/>
</dbReference>
<evidence type="ECO:0000259" key="15">
    <source>
        <dbReference type="Pfam" id="PF00133"/>
    </source>
</evidence>
<sequence>MRFSLRNFISYSNLYLYKIVCIGGQLLLNQDEILKKMEEWPKHYNPKEIEEKWQKIWLSEEYWRDVFRFRDEDDKSPRFVIDTPPPFTSGELHMGHAYWVTIADTMGRFKRLEGYNVLLPQGWDTQGLPTELKVQYRLGIPKDNRQLFLQKCIEWTEDMIKKMKEAMIRLGYRPEWERFEYKTYEPKYRKIIQKSLIDMYKTNLIEMREGPVIWCPKCETALAQSEVGYLEKDGILAYIKFPLKEGGEIIIATTRPELLAATQAVAVNPNDERYKSFVGKIAIVPVFNIEVKIISDSDVEKEFGTGAVMISTYGDPQDIKWQLKYNLPTRVIVDEKGRMINTNGILDGLKIEQARNKMIEILKTKGYLVKVEKIKHNVLSHVERSDCLSPVEFLVKKQIYIKVLDKKQKLLEEYKKMKFKPARMSYYLEDWIKSIEWDWNITRQRIYGTPLPFWYCENGHLTPAREKDLPIDPIKTNPPSEKCQLCGLHLKPVTDVADVWIDSSVTVLFLTKFYEDKNVFNKTFPASLRLQGTDIIRTWLFYTFFRTLMLANNIPFTTVLIHGQVLGPDGTRMSKSKGNVVSPLDRVDEFGADAIRMALLDASIGDDFPFKWDIVKGKRMLLQKLWNASRLVYPFIANQRLDKPESLHIVDKWILQEHKKFVIKAINAYKNYDFYLVLQELYSYFWEIIADEYLEMIKHRLFEDDKSAKYTIQRIIRDIIVLLHPIAPHITEEIYSRLFGYKKSILLEELPKVDDIEEDKRVGELGEVIKKTNSLIRSEKIKNRLSMNAPVSVKLYANRQFIELINEVKEDIMKTLKITNLELVESTEEKVEIKLANQTMGV</sequence>
<dbReference type="PANTHER" id="PTHR11946:SF93">
    <property type="entry name" value="VALINE--TRNA LIGASE, CHLOROPLASTIC_MITOCHONDRIAL 2"/>
    <property type="match status" value="1"/>
</dbReference>
<dbReference type="OrthoDB" id="23906at2157"/>